<feature type="non-terminal residue" evidence="1">
    <location>
        <position position="1"/>
    </location>
</feature>
<organism evidence="1 2">
    <name type="scientific">Cinara cedri</name>
    <dbReference type="NCBI Taxonomy" id="506608"/>
    <lineage>
        <taxon>Eukaryota</taxon>
        <taxon>Metazoa</taxon>
        <taxon>Ecdysozoa</taxon>
        <taxon>Arthropoda</taxon>
        <taxon>Hexapoda</taxon>
        <taxon>Insecta</taxon>
        <taxon>Pterygota</taxon>
        <taxon>Neoptera</taxon>
        <taxon>Paraneoptera</taxon>
        <taxon>Hemiptera</taxon>
        <taxon>Sternorrhyncha</taxon>
        <taxon>Aphidomorpha</taxon>
        <taxon>Aphidoidea</taxon>
        <taxon>Aphididae</taxon>
        <taxon>Lachninae</taxon>
        <taxon>Cinara</taxon>
    </lineage>
</organism>
<evidence type="ECO:0008006" key="3">
    <source>
        <dbReference type="Google" id="ProtNLM"/>
    </source>
</evidence>
<sequence>AGGLLIEVRGGSTQVEAISAEVEKATGPDVQVRTMGSKSTIEIMDMDEWSTSADVCDAVAAASTCSESDIKVLRIRKLLGRSQAAIVLAPTEVTRKVISYGRLRVCMVNCRVRECEEKTRCFRCLSFGYHSRSCTGVDRSSCNWRCGDGGHKAADSSASIETRMAFNMVLRVAEGTENVERPMEDVQHPKLWSFFKSTYEESALPAT</sequence>
<dbReference type="EMBL" id="CABPRJ010001546">
    <property type="protein sequence ID" value="VVC39004.1"/>
    <property type="molecule type" value="Genomic_DNA"/>
</dbReference>
<protein>
    <recommendedName>
        <fullName evidence="3">Zinc finger, CCHC-type</fullName>
    </recommendedName>
</protein>
<dbReference type="Proteomes" id="UP000325440">
    <property type="component" value="Unassembled WGS sequence"/>
</dbReference>
<evidence type="ECO:0000313" key="2">
    <source>
        <dbReference type="Proteomes" id="UP000325440"/>
    </source>
</evidence>
<accession>A0A5E4N2W2</accession>
<name>A0A5E4N2W2_9HEMI</name>
<gene>
    <name evidence="1" type="ORF">CINCED_3A006909</name>
</gene>
<evidence type="ECO:0000313" key="1">
    <source>
        <dbReference type="EMBL" id="VVC39004.1"/>
    </source>
</evidence>
<dbReference type="OrthoDB" id="6625437at2759"/>
<keyword evidence="2" id="KW-1185">Reference proteome</keyword>
<proteinExistence type="predicted"/>
<reference evidence="1 2" key="1">
    <citation type="submission" date="2019-08" db="EMBL/GenBank/DDBJ databases">
        <authorList>
            <person name="Alioto T."/>
            <person name="Alioto T."/>
            <person name="Gomez Garrido J."/>
        </authorList>
    </citation>
    <scope>NUCLEOTIDE SEQUENCE [LARGE SCALE GENOMIC DNA]</scope>
</reference>
<dbReference type="AlphaFoldDB" id="A0A5E4N2W2"/>